<protein>
    <submittedName>
        <fullName evidence="1">Uncharacterized protein</fullName>
    </submittedName>
</protein>
<reference evidence="1" key="1">
    <citation type="journal article" date="2013" name="Genome Biol.">
        <title>Comparative genomics of the core and accessory genomes of 48 Sinorhizobium strains comprising five genospecies.</title>
        <authorList>
            <person name="Sugawara M."/>
            <person name="Epstein B."/>
            <person name="Badgley B.D."/>
            <person name="Unno T."/>
            <person name="Xu L."/>
            <person name="Reese J."/>
            <person name="Gyaneshwar P."/>
            <person name="Denny R."/>
            <person name="Mudge J."/>
            <person name="Bharti A.K."/>
            <person name="Farmer A.D."/>
            <person name="May G.D."/>
            <person name="Woodward J.E."/>
            <person name="Medigue C."/>
            <person name="Vallenet D."/>
            <person name="Lajus A."/>
            <person name="Rouy Z."/>
            <person name="Martinez-Vaz B."/>
            <person name="Tiffin P."/>
            <person name="Young N.D."/>
            <person name="Sadowsky M.J."/>
        </authorList>
    </citation>
    <scope>NUCLEOTIDE SEQUENCE</scope>
    <source>
        <strain evidence="1">M1</strain>
    </source>
</reference>
<dbReference type="EMBL" id="WISB01000035">
    <property type="protein sequence ID" value="MQW68657.1"/>
    <property type="molecule type" value="Genomic_DNA"/>
</dbReference>
<dbReference type="RefSeq" id="WP_127514853.1">
    <property type="nucleotide sequence ID" value="NZ_WISB01000035.1"/>
</dbReference>
<proteinExistence type="predicted"/>
<dbReference type="AlphaFoldDB" id="A0A6G1WG79"/>
<evidence type="ECO:0000313" key="1">
    <source>
        <dbReference type="EMBL" id="MQW68657.1"/>
    </source>
</evidence>
<comment type="caution">
    <text evidence="1">The sequence shown here is derived from an EMBL/GenBank/DDBJ whole genome shotgun (WGS) entry which is preliminary data.</text>
</comment>
<name>A0A6G1WG79_9HYPH</name>
<organism evidence="1">
    <name type="scientific">Sinorhizobium medicae</name>
    <dbReference type="NCBI Taxonomy" id="110321"/>
    <lineage>
        <taxon>Bacteria</taxon>
        <taxon>Pseudomonadati</taxon>
        <taxon>Pseudomonadota</taxon>
        <taxon>Alphaproteobacteria</taxon>
        <taxon>Hyphomicrobiales</taxon>
        <taxon>Rhizobiaceae</taxon>
        <taxon>Sinorhizobium/Ensifer group</taxon>
        <taxon>Sinorhizobium</taxon>
    </lineage>
</organism>
<gene>
    <name evidence="1" type="ORF">GHJ91_05545</name>
</gene>
<accession>A0A6G1WG79</accession>
<sequence>MQPKGGIHTRNTIERMAETMRSIGEGCTDRDLILTGKFSEQQVKLFGQRATELATAMARAA</sequence>